<evidence type="ECO:0000313" key="1">
    <source>
        <dbReference type="EMBL" id="OXA47241.1"/>
    </source>
</evidence>
<accession>A0A226DRC1</accession>
<evidence type="ECO:0000313" key="2">
    <source>
        <dbReference type="Proteomes" id="UP000198287"/>
    </source>
</evidence>
<reference evidence="1 2" key="1">
    <citation type="submission" date="2015-12" db="EMBL/GenBank/DDBJ databases">
        <title>The genome of Folsomia candida.</title>
        <authorList>
            <person name="Faddeeva A."/>
            <person name="Derks M.F."/>
            <person name="Anvar Y."/>
            <person name="Smit S."/>
            <person name="Van Straalen N."/>
            <person name="Roelofs D."/>
        </authorList>
    </citation>
    <scope>NUCLEOTIDE SEQUENCE [LARGE SCALE GENOMIC DNA]</scope>
    <source>
        <strain evidence="1 2">VU population</strain>
        <tissue evidence="1">Whole body</tissue>
    </source>
</reference>
<gene>
    <name evidence="1" type="ORF">Fcan01_17548</name>
</gene>
<dbReference type="EMBL" id="LNIX01000013">
    <property type="protein sequence ID" value="OXA47241.1"/>
    <property type="molecule type" value="Genomic_DNA"/>
</dbReference>
<comment type="caution">
    <text evidence="1">The sequence shown here is derived from an EMBL/GenBank/DDBJ whole genome shotgun (WGS) entry which is preliminary data.</text>
</comment>
<name>A0A226DRC1_FOLCA</name>
<dbReference type="AlphaFoldDB" id="A0A226DRC1"/>
<dbReference type="Proteomes" id="UP000198287">
    <property type="component" value="Unassembled WGS sequence"/>
</dbReference>
<protein>
    <submittedName>
        <fullName evidence="1">Uncharacterized protein</fullName>
    </submittedName>
</protein>
<sequence>MLMTYTFSCSSHGKTILIGKNIADQITEFVSVLNRDELQVLDQPEIAHNRWQFSNEEVKALIPIKYKMYYNRINQAEFSKLDQVGQDKVREKIRNGIHAPYLIDVENEGENYTVGSGKRAWYSYHAFTIKGGKKMVGN</sequence>
<keyword evidence="2" id="KW-1185">Reference proteome</keyword>
<dbReference type="OrthoDB" id="66144at2759"/>
<organism evidence="1 2">
    <name type="scientific">Folsomia candida</name>
    <name type="common">Springtail</name>
    <dbReference type="NCBI Taxonomy" id="158441"/>
    <lineage>
        <taxon>Eukaryota</taxon>
        <taxon>Metazoa</taxon>
        <taxon>Ecdysozoa</taxon>
        <taxon>Arthropoda</taxon>
        <taxon>Hexapoda</taxon>
        <taxon>Collembola</taxon>
        <taxon>Entomobryomorpha</taxon>
        <taxon>Isotomoidea</taxon>
        <taxon>Isotomidae</taxon>
        <taxon>Proisotominae</taxon>
        <taxon>Folsomia</taxon>
    </lineage>
</organism>
<proteinExistence type="predicted"/>